<keyword evidence="2" id="KW-1185">Reference proteome</keyword>
<accession>A0A1V9Y8A3</accession>
<name>A0A1V9Y8A3_9STRA</name>
<dbReference type="EMBL" id="JNBS01004862">
    <property type="protein sequence ID" value="OQR81960.1"/>
    <property type="molecule type" value="Genomic_DNA"/>
</dbReference>
<dbReference type="AlphaFoldDB" id="A0A1V9Y8A3"/>
<dbReference type="Proteomes" id="UP000243217">
    <property type="component" value="Unassembled WGS sequence"/>
</dbReference>
<dbReference type="OrthoDB" id="57792at2759"/>
<reference evidence="1 2" key="1">
    <citation type="journal article" date="2014" name="Genome Biol. Evol.">
        <title>The secreted proteins of Achlya hypogyna and Thraustotheca clavata identify the ancestral oomycete secretome and reveal gene acquisitions by horizontal gene transfer.</title>
        <authorList>
            <person name="Misner I."/>
            <person name="Blouin N."/>
            <person name="Leonard G."/>
            <person name="Richards T.A."/>
            <person name="Lane C.E."/>
        </authorList>
    </citation>
    <scope>NUCLEOTIDE SEQUENCE [LARGE SCALE GENOMIC DNA]</scope>
    <source>
        <strain evidence="1 2">ATCC 34112</strain>
    </source>
</reference>
<proteinExistence type="predicted"/>
<organism evidence="1 2">
    <name type="scientific">Thraustotheca clavata</name>
    <dbReference type="NCBI Taxonomy" id="74557"/>
    <lineage>
        <taxon>Eukaryota</taxon>
        <taxon>Sar</taxon>
        <taxon>Stramenopiles</taxon>
        <taxon>Oomycota</taxon>
        <taxon>Saprolegniomycetes</taxon>
        <taxon>Saprolegniales</taxon>
        <taxon>Achlyaceae</taxon>
        <taxon>Thraustotheca</taxon>
    </lineage>
</organism>
<protein>
    <submittedName>
        <fullName evidence="1">Uncharacterized protein</fullName>
    </submittedName>
</protein>
<comment type="caution">
    <text evidence="1">The sequence shown here is derived from an EMBL/GenBank/DDBJ whole genome shotgun (WGS) entry which is preliminary data.</text>
</comment>
<evidence type="ECO:0000313" key="1">
    <source>
        <dbReference type="EMBL" id="OQR81960.1"/>
    </source>
</evidence>
<sequence>MLTEDDGGDALHRLWELWKWKMIPSCPGRYIVKKNRDIVSLSLEKLVEPLGFEIVVNENSLQNPIESTDSDHPIWIVHTNSPVIADPVHVAIFPRGGGVITYIKPTGDHVHTLNTQSGLIRKLTGLRLISTKTTSE</sequence>
<evidence type="ECO:0000313" key="2">
    <source>
        <dbReference type="Proteomes" id="UP000243217"/>
    </source>
</evidence>
<gene>
    <name evidence="1" type="ORF">THRCLA_23264</name>
</gene>